<keyword evidence="7" id="KW-0175">Coiled coil</keyword>
<evidence type="ECO:0000256" key="1">
    <source>
        <dbReference type="ARBA" id="ARBA00004123"/>
    </source>
</evidence>
<evidence type="ECO:0000256" key="4">
    <source>
        <dbReference type="ARBA" id="ARBA00023125"/>
    </source>
</evidence>
<dbReference type="OrthoDB" id="5587678at2759"/>
<evidence type="ECO:0000259" key="9">
    <source>
        <dbReference type="PROSITE" id="PS50217"/>
    </source>
</evidence>
<dbReference type="Gene3D" id="1.20.5.170">
    <property type="match status" value="1"/>
</dbReference>
<dbReference type="SMART" id="SM00338">
    <property type="entry name" value="BRLZ"/>
    <property type="match status" value="1"/>
</dbReference>
<dbReference type="InterPro" id="IPR046347">
    <property type="entry name" value="bZIP_sf"/>
</dbReference>
<name>A0A9W8M1G4_9FUNG</name>
<feature type="region of interest" description="Disordered" evidence="8">
    <location>
        <begin position="33"/>
        <end position="104"/>
    </location>
</feature>
<proteinExistence type="inferred from homology"/>
<keyword evidence="5" id="KW-0804">Transcription</keyword>
<dbReference type="Pfam" id="PF00170">
    <property type="entry name" value="bZIP_1"/>
    <property type="match status" value="1"/>
</dbReference>
<feature type="compositionally biased region" description="Polar residues" evidence="8">
    <location>
        <begin position="250"/>
        <end position="260"/>
    </location>
</feature>
<evidence type="ECO:0000256" key="3">
    <source>
        <dbReference type="ARBA" id="ARBA00023015"/>
    </source>
</evidence>
<evidence type="ECO:0000313" key="11">
    <source>
        <dbReference type="Proteomes" id="UP001139887"/>
    </source>
</evidence>
<dbReference type="GO" id="GO:0003700">
    <property type="term" value="F:DNA-binding transcription factor activity"/>
    <property type="evidence" value="ECO:0007669"/>
    <property type="project" value="InterPro"/>
</dbReference>
<keyword evidence="6" id="KW-0539">Nucleus</keyword>
<comment type="similarity">
    <text evidence="2">Belongs to the bZIP family.</text>
</comment>
<dbReference type="CDD" id="cd14686">
    <property type="entry name" value="bZIP"/>
    <property type="match status" value="1"/>
</dbReference>
<dbReference type="GO" id="GO:0003677">
    <property type="term" value="F:DNA binding"/>
    <property type="evidence" value="ECO:0007669"/>
    <property type="project" value="UniProtKB-KW"/>
</dbReference>
<feature type="compositionally biased region" description="Low complexity" evidence="8">
    <location>
        <begin position="188"/>
        <end position="200"/>
    </location>
</feature>
<feature type="region of interest" description="Disordered" evidence="8">
    <location>
        <begin position="1"/>
        <end position="21"/>
    </location>
</feature>
<dbReference type="PANTHER" id="PTHR47416">
    <property type="entry name" value="BASIC-LEUCINE ZIPPER TRANSCRIPTION FACTOR F-RELATED"/>
    <property type="match status" value="1"/>
</dbReference>
<keyword evidence="11" id="KW-1185">Reference proteome</keyword>
<feature type="coiled-coil region" evidence="7">
    <location>
        <begin position="297"/>
        <end position="352"/>
    </location>
</feature>
<dbReference type="PROSITE" id="PS50217">
    <property type="entry name" value="BZIP"/>
    <property type="match status" value="1"/>
</dbReference>
<feature type="region of interest" description="Disordered" evidence="8">
    <location>
        <begin position="485"/>
        <end position="510"/>
    </location>
</feature>
<feature type="region of interest" description="Disordered" evidence="8">
    <location>
        <begin position="245"/>
        <end position="282"/>
    </location>
</feature>
<gene>
    <name evidence="10" type="ORF">IWW36_001990</name>
</gene>
<dbReference type="SUPFAM" id="SSF57959">
    <property type="entry name" value="Leucine zipper domain"/>
    <property type="match status" value="1"/>
</dbReference>
<feature type="compositionally biased region" description="Polar residues" evidence="8">
    <location>
        <begin position="56"/>
        <end position="68"/>
    </location>
</feature>
<dbReference type="EMBL" id="JANBUW010000036">
    <property type="protein sequence ID" value="KAJ2850304.1"/>
    <property type="molecule type" value="Genomic_DNA"/>
</dbReference>
<feature type="compositionally biased region" description="Polar residues" evidence="8">
    <location>
        <begin position="377"/>
        <end position="392"/>
    </location>
</feature>
<feature type="compositionally biased region" description="Low complexity" evidence="8">
    <location>
        <begin position="34"/>
        <end position="51"/>
    </location>
</feature>
<feature type="region of interest" description="Disordered" evidence="8">
    <location>
        <begin position="536"/>
        <end position="559"/>
    </location>
</feature>
<evidence type="ECO:0000256" key="5">
    <source>
        <dbReference type="ARBA" id="ARBA00023163"/>
    </source>
</evidence>
<accession>A0A9W8M1G4</accession>
<sequence>MTESRKQKAALQKPVASQEPFIVGTDFDTVNSFLELDQTQPPLQPQQGSPLENVLQGFSPQLVSSGPTVPTGFSVGGHSPAWSLSSSSNGDSSSGPRSPHVDEQMFPALPLGLNTDASLNDWLEQFVNAEALVGQSLTTLTPDMLSVLSGLCPADVAPAANIAPQQTLSKPNISAENVQKNSSEQKLGVVGVSKASSSGGKANGKRPHMVPLAPRQSTGSTTPPGLGVLAKTAQNQPPIEVKQRPIAQAHSPNARKQQIKTPPASQQQQQASNNGDAAAQKRQERLIKNRAAALLSRKRKREYLTKLESEVEELRDANATMAQRMAEMERKMNEMAQERDQLRRTAAAAAAAAALVQSPANSTSVSSTATSQKKQAESNQPASSGSQPQNKPATGCADSANQQPQQQTNKRQRTAGALLMAMLFSFSLFTLPSLYPSDSQIAVGGVQSAGVLPSSPPRLLLPAVSEQPEPEHPLVERVRRSISAFAQQKQQQSRLEDDEPQARAANTSAEADMQVRPLTMEQSADLHAWIRRGLKASEKSRNNEQQTTSSSLAVVDRRASPSSSQLDYAMLYCPSMKHVMFSSDAQQVAEVQHEGGKIGSARVLDATGGPGQQLPLPMEDVDEAVEIQASPRVERSTASKDVSLLLPTHDSAAAAAAAAAAALPVRPKLSLYSPVVTSNAESHQHILPPWEEYARLSDPSADSVRQKYLRIDVEVVGSKWVTADKFANGLY</sequence>
<evidence type="ECO:0000256" key="7">
    <source>
        <dbReference type="SAM" id="Coils"/>
    </source>
</evidence>
<comment type="caution">
    <text evidence="10">The sequence shown here is derived from an EMBL/GenBank/DDBJ whole genome shotgun (WGS) entry which is preliminary data.</text>
</comment>
<feature type="compositionally biased region" description="Polar residues" evidence="8">
    <location>
        <begin position="543"/>
        <end position="552"/>
    </location>
</feature>
<evidence type="ECO:0000256" key="2">
    <source>
        <dbReference type="ARBA" id="ARBA00007163"/>
    </source>
</evidence>
<keyword evidence="3" id="KW-0805">Transcription regulation</keyword>
<feature type="compositionally biased region" description="Low complexity" evidence="8">
    <location>
        <begin position="83"/>
        <end position="98"/>
    </location>
</feature>
<feature type="region of interest" description="Disordered" evidence="8">
    <location>
        <begin position="178"/>
        <end position="230"/>
    </location>
</feature>
<reference evidence="10" key="1">
    <citation type="submission" date="2022-07" db="EMBL/GenBank/DDBJ databases">
        <title>Phylogenomic reconstructions and comparative analyses of Kickxellomycotina fungi.</title>
        <authorList>
            <person name="Reynolds N.K."/>
            <person name="Stajich J.E."/>
            <person name="Barry K."/>
            <person name="Grigoriev I.V."/>
            <person name="Crous P."/>
            <person name="Smith M.E."/>
        </authorList>
    </citation>
    <scope>NUCLEOTIDE SEQUENCE</scope>
    <source>
        <strain evidence="10">NRRL 1566</strain>
    </source>
</reference>
<comment type="subcellular location">
    <subcellularLocation>
        <location evidence="1">Nucleus</location>
    </subcellularLocation>
</comment>
<dbReference type="Proteomes" id="UP001139887">
    <property type="component" value="Unassembled WGS sequence"/>
</dbReference>
<protein>
    <recommendedName>
        <fullName evidence="9">BZIP domain-containing protein</fullName>
    </recommendedName>
</protein>
<dbReference type="PANTHER" id="PTHR47416:SF8">
    <property type="entry name" value="BASIC-LEUCINE ZIPPER TRANSCRIPTION FACTOR E-RELATED"/>
    <property type="match status" value="1"/>
</dbReference>
<feature type="compositionally biased region" description="Low complexity" evidence="8">
    <location>
        <begin position="356"/>
        <end position="373"/>
    </location>
</feature>
<evidence type="ECO:0000256" key="8">
    <source>
        <dbReference type="SAM" id="MobiDB-lite"/>
    </source>
</evidence>
<feature type="domain" description="BZIP" evidence="9">
    <location>
        <begin position="279"/>
        <end position="342"/>
    </location>
</feature>
<evidence type="ECO:0000313" key="10">
    <source>
        <dbReference type="EMBL" id="KAJ2850304.1"/>
    </source>
</evidence>
<keyword evidence="4" id="KW-0238">DNA-binding</keyword>
<evidence type="ECO:0000256" key="6">
    <source>
        <dbReference type="ARBA" id="ARBA00023242"/>
    </source>
</evidence>
<organism evidence="10 11">
    <name type="scientific">Coemansia brasiliensis</name>
    <dbReference type="NCBI Taxonomy" id="2650707"/>
    <lineage>
        <taxon>Eukaryota</taxon>
        <taxon>Fungi</taxon>
        <taxon>Fungi incertae sedis</taxon>
        <taxon>Zoopagomycota</taxon>
        <taxon>Kickxellomycotina</taxon>
        <taxon>Kickxellomycetes</taxon>
        <taxon>Kickxellales</taxon>
        <taxon>Kickxellaceae</taxon>
        <taxon>Coemansia</taxon>
    </lineage>
</organism>
<feature type="compositionally biased region" description="Low complexity" evidence="8">
    <location>
        <begin position="264"/>
        <end position="278"/>
    </location>
</feature>
<dbReference type="InterPro" id="IPR004827">
    <property type="entry name" value="bZIP"/>
</dbReference>
<dbReference type="GO" id="GO:0005634">
    <property type="term" value="C:nucleus"/>
    <property type="evidence" value="ECO:0007669"/>
    <property type="project" value="UniProtKB-SubCell"/>
</dbReference>
<dbReference type="AlphaFoldDB" id="A0A9W8M1G4"/>
<feature type="region of interest" description="Disordered" evidence="8">
    <location>
        <begin position="356"/>
        <end position="412"/>
    </location>
</feature>